<dbReference type="PROSITE" id="PS00211">
    <property type="entry name" value="ABC_TRANSPORTER_1"/>
    <property type="match status" value="1"/>
</dbReference>
<evidence type="ECO:0000313" key="5">
    <source>
        <dbReference type="EMBL" id="AJD90365.1"/>
    </source>
</evidence>
<dbReference type="GO" id="GO:0005524">
    <property type="term" value="F:ATP binding"/>
    <property type="evidence" value="ECO:0007669"/>
    <property type="project" value="UniProtKB-KW"/>
</dbReference>
<dbReference type="Gene3D" id="3.40.50.300">
    <property type="entry name" value="P-loop containing nucleotide triphosphate hydrolases"/>
    <property type="match status" value="1"/>
</dbReference>
<gene>
    <name evidence="5" type="ORF">JMA_10480</name>
</gene>
<accession>A0A0B5AJ53</accession>
<evidence type="ECO:0000256" key="3">
    <source>
        <dbReference type="ARBA" id="ARBA00022840"/>
    </source>
</evidence>
<dbReference type="AlphaFoldDB" id="A0A0B5AJ53"/>
<sequence>MSDSVINIKNLSKSYPGKDKRELVLENIQFEIKKGETISILGQSGCGKSTLLNLIGGFETPDTGSVNFNGNQVTAPGRNSVMLFQHYGLLPWRSALKNVELGLEDLKLSADERKQRAMHYLEMVGLGDKADRFPRHLSGGMQQRVAIARALAIEPELLLMDEPFGALDTFNRYYLQDELLKIQQQAKTTVVLVTHDIDEAIYLSDRVMVMRSNPGHIQKEIKIDYYKPRDRSGSDFQYYRKMILEEFHLASSKPPIEYNI</sequence>
<protein>
    <submittedName>
        <fullName evidence="5">Nitrate ABC transporter ATP-binding protein</fullName>
    </submittedName>
</protein>
<dbReference type="SMART" id="SM00382">
    <property type="entry name" value="AAA"/>
    <property type="match status" value="1"/>
</dbReference>
<dbReference type="KEGG" id="jeo:JMA_10480"/>
<evidence type="ECO:0000313" key="6">
    <source>
        <dbReference type="Proteomes" id="UP000031449"/>
    </source>
</evidence>
<name>A0A0B5AJ53_9BACL</name>
<dbReference type="EMBL" id="CP009416">
    <property type="protein sequence ID" value="AJD90365.1"/>
    <property type="molecule type" value="Genomic_DNA"/>
</dbReference>
<dbReference type="InterPro" id="IPR050166">
    <property type="entry name" value="ABC_transporter_ATP-bind"/>
</dbReference>
<dbReference type="PROSITE" id="PS50893">
    <property type="entry name" value="ABC_TRANSPORTER_2"/>
    <property type="match status" value="1"/>
</dbReference>
<keyword evidence="1" id="KW-0813">Transport</keyword>
<dbReference type="CDD" id="cd03293">
    <property type="entry name" value="ABC_NrtD_SsuB_transporters"/>
    <property type="match status" value="1"/>
</dbReference>
<evidence type="ECO:0000256" key="1">
    <source>
        <dbReference type="ARBA" id="ARBA00022448"/>
    </source>
</evidence>
<dbReference type="GO" id="GO:0016887">
    <property type="term" value="F:ATP hydrolysis activity"/>
    <property type="evidence" value="ECO:0007669"/>
    <property type="project" value="InterPro"/>
</dbReference>
<keyword evidence="6" id="KW-1185">Reference proteome</keyword>
<dbReference type="STRING" id="1508404.JMA_10480"/>
<dbReference type="InterPro" id="IPR003593">
    <property type="entry name" value="AAA+_ATPase"/>
</dbReference>
<dbReference type="PANTHER" id="PTHR42788:SF13">
    <property type="entry name" value="ALIPHATIC SULFONATES IMPORT ATP-BINDING PROTEIN SSUB"/>
    <property type="match status" value="1"/>
</dbReference>
<evidence type="ECO:0000256" key="2">
    <source>
        <dbReference type="ARBA" id="ARBA00022741"/>
    </source>
</evidence>
<dbReference type="BioCyc" id="JESP1508404:G14D9-10280-MONOMER"/>
<dbReference type="SUPFAM" id="SSF52540">
    <property type="entry name" value="P-loop containing nucleoside triphosphate hydrolases"/>
    <property type="match status" value="1"/>
</dbReference>
<dbReference type="InterPro" id="IPR017871">
    <property type="entry name" value="ABC_transporter-like_CS"/>
</dbReference>
<feature type="domain" description="ABC transporter" evidence="4">
    <location>
        <begin position="6"/>
        <end position="237"/>
    </location>
</feature>
<reference evidence="5 6" key="1">
    <citation type="submission" date="2014-08" db="EMBL/GenBank/DDBJ databases">
        <title>Complete genome of a marine bacteria Jeotgalibacillus malaysiensis.</title>
        <authorList>
            <person name="Yaakop A.S."/>
            <person name="Chan K.-G."/>
            <person name="Goh K.M."/>
        </authorList>
    </citation>
    <scope>NUCLEOTIDE SEQUENCE [LARGE SCALE GENOMIC DNA]</scope>
    <source>
        <strain evidence="5 6">D5</strain>
    </source>
</reference>
<dbReference type="Proteomes" id="UP000031449">
    <property type="component" value="Chromosome"/>
</dbReference>
<proteinExistence type="predicted"/>
<dbReference type="HOGENOM" id="CLU_000604_1_22_9"/>
<dbReference type="OrthoDB" id="9802264at2"/>
<evidence type="ECO:0000259" key="4">
    <source>
        <dbReference type="PROSITE" id="PS50893"/>
    </source>
</evidence>
<keyword evidence="2" id="KW-0547">Nucleotide-binding</keyword>
<dbReference type="PANTHER" id="PTHR42788">
    <property type="entry name" value="TAURINE IMPORT ATP-BINDING PROTEIN-RELATED"/>
    <property type="match status" value="1"/>
</dbReference>
<dbReference type="InterPro" id="IPR003439">
    <property type="entry name" value="ABC_transporter-like_ATP-bd"/>
</dbReference>
<keyword evidence="3 5" id="KW-0067">ATP-binding</keyword>
<dbReference type="InterPro" id="IPR027417">
    <property type="entry name" value="P-loop_NTPase"/>
</dbReference>
<dbReference type="Pfam" id="PF00005">
    <property type="entry name" value="ABC_tran"/>
    <property type="match status" value="1"/>
</dbReference>
<organism evidence="5 6">
    <name type="scientific">Jeotgalibacillus malaysiensis</name>
    <dbReference type="NCBI Taxonomy" id="1508404"/>
    <lineage>
        <taxon>Bacteria</taxon>
        <taxon>Bacillati</taxon>
        <taxon>Bacillota</taxon>
        <taxon>Bacilli</taxon>
        <taxon>Bacillales</taxon>
        <taxon>Caryophanaceae</taxon>
        <taxon>Jeotgalibacillus</taxon>
    </lineage>
</organism>